<dbReference type="AlphaFoldDB" id="A0A9R1VYZ3"/>
<protein>
    <recommendedName>
        <fullName evidence="13 16">Alpha-1,3-mannosyl-glycoprotein 2-beta-N-acetylglucosaminyltransferase</fullName>
        <shortName evidence="16">GNT-I</shortName>
        <shortName evidence="16">GlcNAc-T I</shortName>
        <ecNumber evidence="13 16">2.4.1.101</ecNumber>
    </recommendedName>
    <alternativeName>
        <fullName evidence="14 16">N-glycosyl-oligosaccharide-glycoprotein N-acetylglucosaminyltransferase I</fullName>
    </alternativeName>
</protein>
<feature type="coiled-coil region" evidence="17">
    <location>
        <begin position="58"/>
        <end position="92"/>
    </location>
</feature>
<dbReference type="EMBL" id="NBSK02000003">
    <property type="protein sequence ID" value="KAJ0216622.1"/>
    <property type="molecule type" value="Genomic_DNA"/>
</dbReference>
<feature type="transmembrane region" description="Helical" evidence="16">
    <location>
        <begin position="7"/>
        <end position="24"/>
    </location>
</feature>
<evidence type="ECO:0000256" key="13">
    <source>
        <dbReference type="ARBA" id="ARBA00038949"/>
    </source>
</evidence>
<dbReference type="Gene3D" id="3.90.550.10">
    <property type="entry name" value="Spore Coat Polysaccharide Biosynthesis Protein SpsA, Chain A"/>
    <property type="match status" value="1"/>
</dbReference>
<evidence type="ECO:0000313" key="18">
    <source>
        <dbReference type="EMBL" id="KAJ0216622.1"/>
    </source>
</evidence>
<evidence type="ECO:0000256" key="4">
    <source>
        <dbReference type="ARBA" id="ARBA00022676"/>
    </source>
</evidence>
<proteinExistence type="inferred from homology"/>
<evidence type="ECO:0000256" key="10">
    <source>
        <dbReference type="ARBA" id="ARBA00023034"/>
    </source>
</evidence>
<dbReference type="Proteomes" id="UP000235145">
    <property type="component" value="Unassembled WGS sequence"/>
</dbReference>
<keyword evidence="4 16" id="KW-0328">Glycosyltransferase</keyword>
<keyword evidence="5" id="KW-0808">Transferase</keyword>
<evidence type="ECO:0000256" key="15">
    <source>
        <dbReference type="ARBA" id="ARBA00049421"/>
    </source>
</evidence>
<accession>A0A9R1VYZ3</accession>
<dbReference type="GO" id="GO:0000139">
    <property type="term" value="C:Golgi membrane"/>
    <property type="evidence" value="ECO:0007669"/>
    <property type="project" value="UniProtKB-SubCell"/>
</dbReference>
<dbReference type="InterPro" id="IPR052261">
    <property type="entry name" value="Glycosyltransferase_13"/>
</dbReference>
<evidence type="ECO:0000256" key="14">
    <source>
        <dbReference type="ARBA" id="ARBA00041712"/>
    </source>
</evidence>
<dbReference type="SUPFAM" id="SSF53448">
    <property type="entry name" value="Nucleotide-diphospho-sugar transferases"/>
    <property type="match status" value="1"/>
</dbReference>
<keyword evidence="8 16" id="KW-0735">Signal-anchor</keyword>
<dbReference type="Pfam" id="PF03071">
    <property type="entry name" value="GNT-I"/>
    <property type="match status" value="1"/>
</dbReference>
<comment type="caution">
    <text evidence="18">The sequence shown here is derived from an EMBL/GenBank/DDBJ whole genome shotgun (WGS) entry which is preliminary data.</text>
</comment>
<evidence type="ECO:0000256" key="8">
    <source>
        <dbReference type="ARBA" id="ARBA00022968"/>
    </source>
</evidence>
<evidence type="ECO:0000256" key="1">
    <source>
        <dbReference type="ARBA" id="ARBA00004323"/>
    </source>
</evidence>
<dbReference type="PANTHER" id="PTHR10468:SF0">
    <property type="entry name" value="ALPHA-1,3-MANNOSYL-GLYCOPROTEIN 2-BETA-N-ACETYLGLUCOSAMINYLTRANSFERASE"/>
    <property type="match status" value="1"/>
</dbReference>
<keyword evidence="12 16" id="KW-0464">Manganese</keyword>
<comment type="similarity">
    <text evidence="3 16">Belongs to the glycosyltransferase 13 family.</text>
</comment>
<evidence type="ECO:0000256" key="6">
    <source>
        <dbReference type="ARBA" id="ARBA00022692"/>
    </source>
</evidence>
<comment type="catalytic activity">
    <reaction evidence="15 16">
        <text>N(4)-(alpha-D-Man-(1-&gt;3)-[alpha-D-Man-(1-&gt;3)-[alpha-D-Man-(1-&gt;6)]-alpha-D-Man-(1-&gt;6)]-beta-D-Man-(1-&gt;4)-beta-D-GlcNAc-(1-&gt;4)-beta-D-GlcNAc)-L-asparaginyl-[protein] (N-glucan mannose isomer 5A1,2) + UDP-N-acetyl-alpha-D-glucosamine = N(4)-{beta-D-GlcNAc-(1-&gt;2)-alpha-D-Man-(1-&gt;3)-[alpha-D-Man-(1-&gt;3)-[alpha-D-Man-(1-&gt;6)]-alpha-D-Man-(1-&gt;6)]-beta-D-Man-(1-&gt;4)-beta-D-GlcNAc-(1-&gt;4)-beta-D-GlcNAc}-L-asparaginyl-[protein] + UDP + H(+)</text>
        <dbReference type="Rhea" id="RHEA:11456"/>
        <dbReference type="Rhea" id="RHEA-COMP:14367"/>
        <dbReference type="Rhea" id="RHEA-COMP:14368"/>
        <dbReference type="ChEBI" id="CHEBI:15378"/>
        <dbReference type="ChEBI" id="CHEBI:57705"/>
        <dbReference type="ChEBI" id="CHEBI:58223"/>
        <dbReference type="ChEBI" id="CHEBI:59087"/>
        <dbReference type="ChEBI" id="CHEBI:60625"/>
        <dbReference type="EC" id="2.4.1.101"/>
    </reaction>
</comment>
<dbReference type="PANTHER" id="PTHR10468">
    <property type="entry name" value="PROTEIN O-LINKED-MANNOSE BETA-1,2-N-ACETYLGLUCOSAMINYLTRANSFERASE 1/ALPHA-1,3-MANNOSYL-GLYCOPROTEIN 2-BETA-N-ACETYLGLUCOSAMINYLTRANSFERASE"/>
    <property type="match status" value="1"/>
</dbReference>
<keyword evidence="11 16" id="KW-0472">Membrane</keyword>
<reference evidence="18 19" key="1">
    <citation type="journal article" date="2017" name="Nat. Commun.">
        <title>Genome assembly with in vitro proximity ligation data and whole-genome triplication in lettuce.</title>
        <authorList>
            <person name="Reyes-Chin-Wo S."/>
            <person name="Wang Z."/>
            <person name="Yang X."/>
            <person name="Kozik A."/>
            <person name="Arikit S."/>
            <person name="Song C."/>
            <person name="Xia L."/>
            <person name="Froenicke L."/>
            <person name="Lavelle D.O."/>
            <person name="Truco M.J."/>
            <person name="Xia R."/>
            <person name="Zhu S."/>
            <person name="Xu C."/>
            <person name="Xu H."/>
            <person name="Xu X."/>
            <person name="Cox K."/>
            <person name="Korf I."/>
            <person name="Meyers B.C."/>
            <person name="Michelmore R.W."/>
        </authorList>
    </citation>
    <scope>NUCLEOTIDE SEQUENCE [LARGE SCALE GENOMIC DNA]</scope>
    <source>
        <strain evidence="19">cv. Salinas</strain>
        <tissue evidence="18">Seedlings</tissue>
    </source>
</reference>
<evidence type="ECO:0000256" key="16">
    <source>
        <dbReference type="RuleBase" id="RU368119"/>
    </source>
</evidence>
<keyword evidence="17" id="KW-0175">Coiled coil</keyword>
<comment type="pathway">
    <text evidence="2 16">Protein modification; protein glycosylation.</text>
</comment>
<evidence type="ECO:0000256" key="2">
    <source>
        <dbReference type="ARBA" id="ARBA00004922"/>
    </source>
</evidence>
<evidence type="ECO:0000256" key="5">
    <source>
        <dbReference type="ARBA" id="ARBA00022679"/>
    </source>
</evidence>
<dbReference type="InterPro" id="IPR004139">
    <property type="entry name" value="Glyco_trans_13"/>
</dbReference>
<evidence type="ECO:0000256" key="11">
    <source>
        <dbReference type="ARBA" id="ARBA00023136"/>
    </source>
</evidence>
<comment type="cofactor">
    <cofactor evidence="16">
        <name>Mn(2+)</name>
        <dbReference type="ChEBI" id="CHEBI:29035"/>
    </cofactor>
    <text evidence="16">The cofactor is mostly bound to the substrate.</text>
</comment>
<evidence type="ECO:0000256" key="7">
    <source>
        <dbReference type="ARBA" id="ARBA00022723"/>
    </source>
</evidence>
<name>A0A9R1VYZ3_LACSA</name>
<evidence type="ECO:0000256" key="3">
    <source>
        <dbReference type="ARBA" id="ARBA00006492"/>
    </source>
</evidence>
<organism evidence="18 19">
    <name type="scientific">Lactuca sativa</name>
    <name type="common">Garden lettuce</name>
    <dbReference type="NCBI Taxonomy" id="4236"/>
    <lineage>
        <taxon>Eukaryota</taxon>
        <taxon>Viridiplantae</taxon>
        <taxon>Streptophyta</taxon>
        <taxon>Embryophyta</taxon>
        <taxon>Tracheophyta</taxon>
        <taxon>Spermatophyta</taxon>
        <taxon>Magnoliopsida</taxon>
        <taxon>eudicotyledons</taxon>
        <taxon>Gunneridae</taxon>
        <taxon>Pentapetalae</taxon>
        <taxon>asterids</taxon>
        <taxon>campanulids</taxon>
        <taxon>Asterales</taxon>
        <taxon>Asteraceae</taxon>
        <taxon>Cichorioideae</taxon>
        <taxon>Cichorieae</taxon>
        <taxon>Lactucinae</taxon>
        <taxon>Lactuca</taxon>
    </lineage>
</organism>
<comment type="function">
    <text evidence="16">Initiates complex N-linked carbohydrate formation. Essential for the conversion of high-mannose to hybrid and complex N-glycans.</text>
</comment>
<dbReference type="EC" id="2.4.1.101" evidence="13 16"/>
<keyword evidence="19" id="KW-1185">Reference proteome</keyword>
<gene>
    <name evidence="18" type="ORF">LSAT_V11C300120740</name>
</gene>
<keyword evidence="10 16" id="KW-0333">Golgi apparatus</keyword>
<keyword evidence="9 16" id="KW-1133">Transmembrane helix</keyword>
<dbReference type="FunFam" id="3.90.550.10:FF:000090">
    <property type="entry name" value="Alpha-1,3-mannosyl-glycoprotein 2-beta-N-acetylglucosaminyltransferase"/>
    <property type="match status" value="1"/>
</dbReference>
<keyword evidence="7 16" id="KW-0479">Metal-binding</keyword>
<dbReference type="GO" id="GO:0030145">
    <property type="term" value="F:manganese ion binding"/>
    <property type="evidence" value="ECO:0007669"/>
    <property type="project" value="UniProtKB-UniRule"/>
</dbReference>
<evidence type="ECO:0000256" key="9">
    <source>
        <dbReference type="ARBA" id="ARBA00022989"/>
    </source>
</evidence>
<dbReference type="GO" id="GO:0003827">
    <property type="term" value="F:alpha-1,3-mannosylglycoprotein 2-beta-N-acetylglucosaminyltransferase activity"/>
    <property type="evidence" value="ECO:0007669"/>
    <property type="project" value="UniProtKB-UniRule"/>
</dbReference>
<evidence type="ECO:0000256" key="17">
    <source>
        <dbReference type="SAM" id="Coils"/>
    </source>
</evidence>
<comment type="subcellular location">
    <subcellularLocation>
        <location evidence="1 16">Golgi apparatus membrane</location>
        <topology evidence="1 16">Single-pass type II membrane protein</topology>
    </subcellularLocation>
</comment>
<dbReference type="InterPro" id="IPR029044">
    <property type="entry name" value="Nucleotide-diphossugar_trans"/>
</dbReference>
<evidence type="ECO:0000256" key="12">
    <source>
        <dbReference type="ARBA" id="ARBA00023211"/>
    </source>
</evidence>
<evidence type="ECO:0000313" key="19">
    <source>
        <dbReference type="Proteomes" id="UP000235145"/>
    </source>
</evidence>
<keyword evidence="6 16" id="KW-0812">Transmembrane</keyword>
<sequence length="288" mass="33742">MARWSCDFRYLLILVVIGFIYTQVKLFATQSEYAEALETAVEAENHCRNQMRLLIDQISMNQENIVVLEEKVKRQEQECEHLRAVVQDLEKKGVRSLTREEQAPVAAVVIMACNRADYLERTIKSILKYHSLVASKFPIFVSQDGSNSDVRAKALSYDQLTYMQHLDYEPVRTERPGELIAYYKIARHYKWAMDQLFYKHKFNRVIILEDDMEIAPDFFDYFEAGAGLLDKDKSIMAISSWNDNGQKQFVHDPYMLYRSDFFPGLGWMLAKPTWDELSPKWPKAYPTF</sequence>